<feature type="non-terminal residue" evidence="2">
    <location>
        <position position="66"/>
    </location>
</feature>
<accession>A0A9P6PHT5</accession>
<dbReference type="Proteomes" id="UP000807716">
    <property type="component" value="Unassembled WGS sequence"/>
</dbReference>
<organism evidence="2 3">
    <name type="scientific">Actinomortierella ambigua</name>
    <dbReference type="NCBI Taxonomy" id="1343610"/>
    <lineage>
        <taxon>Eukaryota</taxon>
        <taxon>Fungi</taxon>
        <taxon>Fungi incertae sedis</taxon>
        <taxon>Mucoromycota</taxon>
        <taxon>Mortierellomycotina</taxon>
        <taxon>Mortierellomycetes</taxon>
        <taxon>Mortierellales</taxon>
        <taxon>Mortierellaceae</taxon>
        <taxon>Actinomortierella</taxon>
    </lineage>
</organism>
<reference evidence="2" key="1">
    <citation type="journal article" date="2020" name="Fungal Divers.">
        <title>Resolving the Mortierellaceae phylogeny through synthesis of multi-gene phylogenetics and phylogenomics.</title>
        <authorList>
            <person name="Vandepol N."/>
            <person name="Liber J."/>
            <person name="Desiro A."/>
            <person name="Na H."/>
            <person name="Kennedy M."/>
            <person name="Barry K."/>
            <person name="Grigoriev I.V."/>
            <person name="Miller A.N."/>
            <person name="O'Donnell K."/>
            <person name="Stajich J.E."/>
            <person name="Bonito G."/>
        </authorList>
    </citation>
    <scope>NUCLEOTIDE SEQUENCE</scope>
    <source>
        <strain evidence="2">BC1065</strain>
    </source>
</reference>
<sequence length="66" mass="7416">RLMKKGISPFLDAFDKNHPQTFGDVVKPHEHDDYTGAESSFTIPDATPNVLPEDPRIFMPVPSNHL</sequence>
<name>A0A9P6PHT5_9FUNG</name>
<evidence type="ECO:0000256" key="1">
    <source>
        <dbReference type="SAM" id="MobiDB-lite"/>
    </source>
</evidence>
<evidence type="ECO:0000313" key="3">
    <source>
        <dbReference type="Proteomes" id="UP000807716"/>
    </source>
</evidence>
<gene>
    <name evidence="2" type="ORF">DFQ27_002537</name>
</gene>
<protein>
    <submittedName>
        <fullName evidence="2">Uncharacterized protein</fullName>
    </submittedName>
</protein>
<feature type="non-terminal residue" evidence="2">
    <location>
        <position position="1"/>
    </location>
</feature>
<feature type="region of interest" description="Disordered" evidence="1">
    <location>
        <begin position="28"/>
        <end position="66"/>
    </location>
</feature>
<keyword evidence="3" id="KW-1185">Reference proteome</keyword>
<dbReference type="EMBL" id="JAAAJB010001966">
    <property type="protein sequence ID" value="KAG0247113.1"/>
    <property type="molecule type" value="Genomic_DNA"/>
</dbReference>
<dbReference type="AlphaFoldDB" id="A0A9P6PHT5"/>
<comment type="caution">
    <text evidence="2">The sequence shown here is derived from an EMBL/GenBank/DDBJ whole genome shotgun (WGS) entry which is preliminary data.</text>
</comment>
<evidence type="ECO:0000313" key="2">
    <source>
        <dbReference type="EMBL" id="KAG0247113.1"/>
    </source>
</evidence>
<proteinExistence type="predicted"/>